<keyword evidence="1" id="KW-0812">Transmembrane</keyword>
<dbReference type="RefSeq" id="WP_073123665.1">
    <property type="nucleotide sequence ID" value="NZ_FRAA01000006.1"/>
</dbReference>
<keyword evidence="1" id="KW-1133">Transmembrane helix</keyword>
<sequence>MEILKPNQEVYYQTQLSETEISERINNLLDSKQQTAPNVFGGTYKQNKLEIYNVKVGLWLTPVVRGTLSNGQLNLSLKPSKQFKFAVFMMIFVTFGLLTSLILGFRSEWYILPFQTLIFLIVVNFGGLSNYRNITETLERTLELTEKKEDNNR</sequence>
<gene>
    <name evidence="2" type="ORF">SAMN04488028_10640</name>
</gene>
<evidence type="ECO:0000256" key="1">
    <source>
        <dbReference type="SAM" id="Phobius"/>
    </source>
</evidence>
<keyword evidence="3" id="KW-1185">Reference proteome</keyword>
<dbReference type="EMBL" id="FRAA01000006">
    <property type="protein sequence ID" value="SHK56262.1"/>
    <property type="molecule type" value="Genomic_DNA"/>
</dbReference>
<keyword evidence="1" id="KW-0472">Membrane</keyword>
<organism evidence="2 3">
    <name type="scientific">Reichenbachiella agariperforans</name>
    <dbReference type="NCBI Taxonomy" id="156994"/>
    <lineage>
        <taxon>Bacteria</taxon>
        <taxon>Pseudomonadati</taxon>
        <taxon>Bacteroidota</taxon>
        <taxon>Cytophagia</taxon>
        <taxon>Cytophagales</taxon>
        <taxon>Reichenbachiellaceae</taxon>
        <taxon>Reichenbachiella</taxon>
    </lineage>
</organism>
<dbReference type="AlphaFoldDB" id="A0A1M6TGV0"/>
<feature type="transmembrane region" description="Helical" evidence="1">
    <location>
        <begin position="85"/>
        <end position="105"/>
    </location>
</feature>
<dbReference type="Proteomes" id="UP000184474">
    <property type="component" value="Unassembled WGS sequence"/>
</dbReference>
<accession>A0A1M6TGV0</accession>
<proteinExistence type="predicted"/>
<feature type="transmembrane region" description="Helical" evidence="1">
    <location>
        <begin position="111"/>
        <end position="131"/>
    </location>
</feature>
<protein>
    <submittedName>
        <fullName evidence="2">Uncharacterized protein</fullName>
    </submittedName>
</protein>
<reference evidence="3" key="1">
    <citation type="submission" date="2016-11" db="EMBL/GenBank/DDBJ databases">
        <authorList>
            <person name="Varghese N."/>
            <person name="Submissions S."/>
        </authorList>
    </citation>
    <scope>NUCLEOTIDE SEQUENCE [LARGE SCALE GENOMIC DNA]</scope>
    <source>
        <strain evidence="3">DSM 26134</strain>
    </source>
</reference>
<evidence type="ECO:0000313" key="3">
    <source>
        <dbReference type="Proteomes" id="UP000184474"/>
    </source>
</evidence>
<evidence type="ECO:0000313" key="2">
    <source>
        <dbReference type="EMBL" id="SHK56262.1"/>
    </source>
</evidence>
<name>A0A1M6TGV0_REIAG</name>